<sequence>MKNELGKWLMDIAKYIMTAVILTSIFGEFSQKWIVYVGGSLTIACTLGWGLYLLKDNNDNKKRIR</sequence>
<comment type="caution">
    <text evidence="2">The sequence shown here is derived from an EMBL/GenBank/DDBJ whole genome shotgun (WGS) entry which is preliminary data.</text>
</comment>
<proteinExistence type="predicted"/>
<evidence type="ECO:0000313" key="3">
    <source>
        <dbReference type="Proteomes" id="UP000823604"/>
    </source>
</evidence>
<dbReference type="InterPro" id="IPR046568">
    <property type="entry name" value="DUF6722"/>
</dbReference>
<accession>A0A9D9IKW3</accession>
<keyword evidence="1" id="KW-1133">Transmembrane helix</keyword>
<dbReference type="Proteomes" id="UP000823604">
    <property type="component" value="Unassembled WGS sequence"/>
</dbReference>
<feature type="transmembrane region" description="Helical" evidence="1">
    <location>
        <begin position="12"/>
        <end position="27"/>
    </location>
</feature>
<evidence type="ECO:0000313" key="2">
    <source>
        <dbReference type="EMBL" id="MBO8473426.1"/>
    </source>
</evidence>
<keyword evidence="1" id="KW-0472">Membrane</keyword>
<reference evidence="2" key="2">
    <citation type="journal article" date="2021" name="PeerJ">
        <title>Extensive microbial diversity within the chicken gut microbiome revealed by metagenomics and culture.</title>
        <authorList>
            <person name="Gilroy R."/>
            <person name="Ravi A."/>
            <person name="Getino M."/>
            <person name="Pursley I."/>
            <person name="Horton D.L."/>
            <person name="Alikhan N.F."/>
            <person name="Baker D."/>
            <person name="Gharbi K."/>
            <person name="Hall N."/>
            <person name="Watson M."/>
            <person name="Adriaenssens E.M."/>
            <person name="Foster-Nyarko E."/>
            <person name="Jarju S."/>
            <person name="Secka A."/>
            <person name="Antonio M."/>
            <person name="Oren A."/>
            <person name="Chaudhuri R.R."/>
            <person name="La Ragione R."/>
            <person name="Hildebrand F."/>
            <person name="Pallen M.J."/>
        </authorList>
    </citation>
    <scope>NUCLEOTIDE SEQUENCE</scope>
    <source>
        <strain evidence="2">B1-8020</strain>
    </source>
</reference>
<organism evidence="2 3">
    <name type="scientific">Candidatus Merdivivens pullicola</name>
    <dbReference type="NCBI Taxonomy" id="2840872"/>
    <lineage>
        <taxon>Bacteria</taxon>
        <taxon>Pseudomonadati</taxon>
        <taxon>Bacteroidota</taxon>
        <taxon>Bacteroidia</taxon>
        <taxon>Bacteroidales</taxon>
        <taxon>Muribaculaceae</taxon>
        <taxon>Muribaculaceae incertae sedis</taxon>
        <taxon>Candidatus Merdivivens</taxon>
    </lineage>
</organism>
<keyword evidence="1" id="KW-0812">Transmembrane</keyword>
<gene>
    <name evidence="2" type="ORF">IAB81_07340</name>
</gene>
<name>A0A9D9IKW3_9BACT</name>
<dbReference type="EMBL" id="JADIMA010000071">
    <property type="protein sequence ID" value="MBO8473426.1"/>
    <property type="molecule type" value="Genomic_DNA"/>
</dbReference>
<reference evidence="2" key="1">
    <citation type="submission" date="2020-10" db="EMBL/GenBank/DDBJ databases">
        <authorList>
            <person name="Gilroy R."/>
        </authorList>
    </citation>
    <scope>NUCLEOTIDE SEQUENCE</scope>
    <source>
        <strain evidence="2">B1-8020</strain>
    </source>
</reference>
<feature type="transmembrane region" description="Helical" evidence="1">
    <location>
        <begin position="33"/>
        <end position="54"/>
    </location>
</feature>
<protein>
    <submittedName>
        <fullName evidence="2">Uncharacterized protein</fullName>
    </submittedName>
</protein>
<evidence type="ECO:0000256" key="1">
    <source>
        <dbReference type="SAM" id="Phobius"/>
    </source>
</evidence>
<dbReference type="Pfam" id="PF20482">
    <property type="entry name" value="DUF6722"/>
    <property type="match status" value="1"/>
</dbReference>
<dbReference type="AlphaFoldDB" id="A0A9D9IKW3"/>